<organismHost>
    <name type="scientific">Saimiri</name>
    <name type="common">squirrel monkeys</name>
    <dbReference type="NCBI Taxonomy" id="9520"/>
</organismHost>
<dbReference type="Gene3D" id="3.40.220.10">
    <property type="entry name" value="Leucine Aminopeptidase, subunit E, domain 1"/>
    <property type="match status" value="1"/>
</dbReference>
<organismHost>
    <name type="scientific">Gallus gallus</name>
    <name type="common">Chicken</name>
    <dbReference type="NCBI Taxonomy" id="9031"/>
</organismHost>
<dbReference type="Pfam" id="PF01661">
    <property type="entry name" value="Macro"/>
    <property type="match status" value="1"/>
</dbReference>
<dbReference type="GO" id="GO:0016556">
    <property type="term" value="P:mRNA modification"/>
    <property type="evidence" value="ECO:0007669"/>
    <property type="project" value="InterPro"/>
</dbReference>
<dbReference type="GO" id="GO:0046872">
    <property type="term" value="F:metal ion binding"/>
    <property type="evidence" value="ECO:0007669"/>
    <property type="project" value="UniProtKB-KW"/>
</dbReference>
<keyword evidence="2" id="KW-0696">RNA-directed RNA polymerase</keyword>
<keyword evidence="8" id="KW-0378">Hydrolase</keyword>
<evidence type="ECO:0000256" key="7">
    <source>
        <dbReference type="ARBA" id="ARBA00022741"/>
    </source>
</evidence>
<feature type="domain" description="Alphavirus-like MT" evidence="20">
    <location>
        <begin position="56"/>
        <end position="240"/>
    </location>
</feature>
<evidence type="ECO:0000259" key="17">
    <source>
        <dbReference type="PROSITE" id="PS50507"/>
    </source>
</evidence>
<proteinExistence type="predicted"/>
<dbReference type="InterPro" id="IPR027351">
    <property type="entry name" value="(+)RNA_virus_helicase_core_dom"/>
</dbReference>
<organismHost>
    <name type="scientific">Homo sapiens</name>
    <name type="common">Human</name>
    <dbReference type="NCBI Taxonomy" id="9606"/>
</organismHost>
<keyword evidence="6" id="KW-0479">Metal-binding</keyword>
<keyword evidence="5" id="KW-0548">Nucleotidyltransferase</keyword>
<feature type="compositionally biased region" description="Pro residues" evidence="16">
    <location>
        <begin position="627"/>
        <end position="638"/>
    </location>
</feature>
<feature type="region of interest" description="Disordered" evidence="16">
    <location>
        <begin position="568"/>
        <end position="651"/>
    </location>
</feature>
<dbReference type="GO" id="GO:0006351">
    <property type="term" value="P:DNA-templated transcription"/>
    <property type="evidence" value="ECO:0007669"/>
    <property type="project" value="InterPro"/>
</dbReference>
<dbReference type="Pfam" id="PF01660">
    <property type="entry name" value="Vmethyltransf"/>
    <property type="match status" value="1"/>
</dbReference>
<evidence type="ECO:0000259" key="18">
    <source>
        <dbReference type="PROSITE" id="PS51154"/>
    </source>
</evidence>
<dbReference type="InterPro" id="IPR002588">
    <property type="entry name" value="Alphavirus-like_MT_dom"/>
</dbReference>
<dbReference type="CDD" id="cd21557">
    <property type="entry name" value="Macro_X_Nsp3-like"/>
    <property type="match status" value="1"/>
</dbReference>
<dbReference type="GO" id="GO:0003968">
    <property type="term" value="F:RNA-directed RNA polymerase activity"/>
    <property type="evidence" value="ECO:0007669"/>
    <property type="project" value="UniProtKB-KW"/>
</dbReference>
<feature type="domain" description="RdRp catalytic" evidence="17">
    <location>
        <begin position="1343"/>
        <end position="1454"/>
    </location>
</feature>
<organismHost>
    <name type="scientific">Bandicota bengalensis</name>
    <name type="common">lesser bandicoot rat</name>
    <dbReference type="NCBI Taxonomy" id="69079"/>
</organismHost>
<dbReference type="PROSITE" id="PS51657">
    <property type="entry name" value="PSRV_HELICASE"/>
    <property type="match status" value="1"/>
</dbReference>
<dbReference type="SUPFAM" id="SSF52540">
    <property type="entry name" value="P-loop containing nucleoside triphosphate hydrolases"/>
    <property type="match status" value="2"/>
</dbReference>
<evidence type="ECO:0000256" key="6">
    <source>
        <dbReference type="ARBA" id="ARBA00022723"/>
    </source>
</evidence>
<keyword evidence="7" id="KW-0547">Nucleotide-binding</keyword>
<evidence type="ECO:0000256" key="10">
    <source>
        <dbReference type="ARBA" id="ARBA00022807"/>
    </source>
</evidence>
<evidence type="ECO:0000259" key="19">
    <source>
        <dbReference type="PROSITE" id="PS51657"/>
    </source>
</evidence>
<feature type="compositionally biased region" description="Pro residues" evidence="16">
    <location>
        <begin position="583"/>
        <end position="593"/>
    </location>
</feature>
<dbReference type="InterPro" id="IPR043502">
    <property type="entry name" value="DNA/RNA_pol_sf"/>
</dbReference>
<dbReference type="CDD" id="cd18809">
    <property type="entry name" value="SF1_C_RecD"/>
    <property type="match status" value="1"/>
</dbReference>
<organismHost>
    <name type="scientific">Mus musculus</name>
    <name type="common">Mouse</name>
    <dbReference type="NCBI Taxonomy" id="10090"/>
</organismHost>
<dbReference type="Gene3D" id="3.40.50.300">
    <property type="entry name" value="P-loop containing nucleotide triphosphate hydrolases"/>
    <property type="match status" value="2"/>
</dbReference>
<sequence length="1579" mass="173300">MDTSQYLKCPPISTAQEQQGLQAAQASFANAYEVRPFLSQAQVTLLLEVFSPIPLIFRPQVHWGHPIQRLIHDYLAAYVRRRAGRCLEVGAHPRSVNEHPEVLHRCFLRPAGRDVQRWVSAPRRGPVANMRRTALRALAPLDRTYCFDGFAQCQFQAQTGLALYSLHDLTPAQTVAAMVRHGLQSLYAVLHLPPEALLPEGRYSTPLYTANVTKDSVVVTYEGDTSAGYVHRRDILCRWLRTVAVNGCHRAVFERVRCIGCHYVVLITHVPAVEPMPYTPFPRAQCVYVRSVYGPAGRASLFVDCCRDSTFHAVPIDIWDRLMLFGNTLDDQAFCCSRLMTYLRGISHRVVVGTLVANTGWAAAEAALTATIAAAYLTICHHRFLRSQGISKGIRRLQKEQAQSFLMRLWSWLCPGGDYGRDVGLYKQAANWISAGLVFDPRTLLYSDVEWCSCCVPCRRPPAPVTCCCLWSRLRQSCFCSVASLLAPVRDGRVGSQEYDNPAYEGSLCDPCDVADAGVPSPPQIASEVAEYLRRLGDARDRHSNPLLTPELLLSPFVLPFRTSIRTPTNPFDGQLPYTVWRPEPPPPRPPTPVDAGPCPAVPPPSTGPAAMDQRTEPTNPPSADFEPPPAAPPPVAPPTTSSGSRDVVPSPPGCVAAAPARGEVLARYADGSVVYAGSIFDSRAVWLVNASNPQHVPGGGLCGAFAQRYPESFDHERFVAHRGRAAYTHSPRPIIHAVAPDYRQARDPEALEVAFAEACSRSEVAAFPLLGAGIYCVPRHESFAAWERNHLPGDELWLDADSADWFKRTRAIARRPNELLLTPAQCDAINLALDVGRRDPAYRGYLGDATVEPGSVRYRYIAGVPGSGKSTGIRRPEVDIVVCPTRELRDRWRARGFTALTPHVALARARGARLVIDEAPAVAPELLALLMQRAADVVLLGDPNQIPALDFDGHGLVDCIRLPIQPTEWRTVTHRCPHDVCYLIRPDYPNITTSSRVRRSILFSGPERGQRLVFTQAAKAAWPKSITVHEAQGATFDHTTLIATSDARGLLMSSRAHAIVALTRHTETCRIVDEAGLLRDLGVTDAMLSNFLLAGGAEFSARPASIPRQPVEAVEADLSAVPPSCVEAAYHQLSENLGHRPAEVAAILPPIPEVEQGQLKLPLNLNMRYETCMLALTDTVHCRVAAPADRRAVLGTLAGRYAKRTRLYRGPARSVRDALRQWVPTLPVLTPTSVELAELVEAMVTKGQDGSLVLDLDLAESAVTRISFFQKDCNKFTTEETHAHFKVGQGISAWSKTTVALFGPWFRAIEKAVVDHLPPTVFYADCFEPALFSAAVQGASDCLVWENDFSEFDSTQNDLSLALEVLLMEEVGMPEWLRGLYFVIRSAWKLYAPQESLRGFWKKHSGEPGTLLFNTIWNMAVISSCYTFEGLAAAAFKGDDSVVLCRAVAPTIGGADLIARCGLKLKTAFRQIGGYAGFIVAPGVGVVPDVVRFAGRLSDKNFGPDPQREADLRDAVTDFLNRCTNLAQLCIQFGALFYGVEPGLILNLFGALKTVALGQATYHTHIRPILDCTHVGRV</sequence>
<dbReference type="InterPro" id="IPR027417">
    <property type="entry name" value="P-loop_NTPase"/>
</dbReference>
<dbReference type="SUPFAM" id="SSF52949">
    <property type="entry name" value="Macro domain-like"/>
    <property type="match status" value="1"/>
</dbReference>
<keyword evidence="3" id="KW-0645">Protease</keyword>
<dbReference type="InterPro" id="IPR008748">
    <property type="entry name" value="Hepatitis-E_Cys-pept"/>
</dbReference>
<keyword evidence="13" id="KW-0693">Viral RNA replication</keyword>
<dbReference type="GO" id="GO:0006396">
    <property type="term" value="P:RNA processing"/>
    <property type="evidence" value="ECO:0007669"/>
    <property type="project" value="InterPro"/>
</dbReference>
<feature type="domain" description="(+)RNA virus helicase C-terminal" evidence="19">
    <location>
        <begin position="832"/>
        <end position="1105"/>
    </location>
</feature>
<dbReference type="GO" id="GO:0004386">
    <property type="term" value="F:helicase activity"/>
    <property type="evidence" value="ECO:0007669"/>
    <property type="project" value="UniProtKB-KW"/>
</dbReference>
<dbReference type="Pfam" id="PF05417">
    <property type="entry name" value="Peptidase_C41"/>
    <property type="match status" value="1"/>
</dbReference>
<dbReference type="InterPro" id="IPR007094">
    <property type="entry name" value="RNA-dir_pol_PSvirus"/>
</dbReference>
<evidence type="ECO:0000256" key="1">
    <source>
        <dbReference type="ARBA" id="ARBA00001946"/>
    </source>
</evidence>
<evidence type="ECO:0000256" key="8">
    <source>
        <dbReference type="ARBA" id="ARBA00022801"/>
    </source>
</evidence>
<keyword evidence="10" id="KW-0788">Thiol protease</keyword>
<dbReference type="SMART" id="SM00506">
    <property type="entry name" value="A1pp"/>
    <property type="match status" value="1"/>
</dbReference>
<evidence type="ECO:0000256" key="15">
    <source>
        <dbReference type="ARBA" id="ARBA00045149"/>
    </source>
</evidence>
<evidence type="ECO:0000256" key="3">
    <source>
        <dbReference type="ARBA" id="ARBA00022670"/>
    </source>
</evidence>
<dbReference type="GO" id="GO:0003723">
    <property type="term" value="F:RNA binding"/>
    <property type="evidence" value="ECO:0007669"/>
    <property type="project" value="InterPro"/>
</dbReference>
<dbReference type="InterPro" id="IPR043472">
    <property type="entry name" value="Macro_dom-like"/>
</dbReference>
<evidence type="ECO:0000313" key="21">
    <source>
        <dbReference type="EMBL" id="ANH58413.1"/>
    </source>
</evidence>
<dbReference type="PROSITE" id="PS51743">
    <property type="entry name" value="ALPHAVIRUS_MT"/>
    <property type="match status" value="1"/>
</dbReference>
<name>A0A1X9HXD4_HEV</name>
<evidence type="ECO:0000256" key="13">
    <source>
        <dbReference type="ARBA" id="ARBA00022953"/>
    </source>
</evidence>
<reference evidence="21" key="1">
    <citation type="submission" date="2015-05" db="EMBL/GenBank/DDBJ databases">
        <title>Novel Hepatitis E Virus in Tree Shrew, China.</title>
        <authorList>
            <person name="Shan T."/>
        </authorList>
    </citation>
    <scope>NUCLEOTIDE SEQUENCE</scope>
    <source>
        <strain evidence="21">Yunnan-2013</strain>
    </source>
</reference>
<organismHost>
    <name type="scientific">Macaca</name>
    <name type="common">macaques</name>
    <dbReference type="NCBI Taxonomy" id="9539"/>
</organismHost>
<organismHost>
    <name type="scientific">Pan troglodytes</name>
    <name type="common">Chimpanzee</name>
    <dbReference type="NCBI Taxonomy" id="9598"/>
</organismHost>
<accession>A0A1X9HXD4</accession>
<organismHost>
    <name type="scientific">Sus scrofa</name>
    <name type="common">Pig</name>
    <dbReference type="NCBI Taxonomy" id="9823"/>
</organismHost>
<dbReference type="InterPro" id="IPR044371">
    <property type="entry name" value="Macro_X_NSP3-like"/>
</dbReference>
<dbReference type="PROSITE" id="PS50507">
    <property type="entry name" value="RDRP_SSRNA_POS"/>
    <property type="match status" value="1"/>
</dbReference>
<dbReference type="GO" id="GO:0008174">
    <property type="term" value="F:mRNA methyltransferase activity"/>
    <property type="evidence" value="ECO:0007669"/>
    <property type="project" value="UniProtKB-UniRule"/>
</dbReference>
<evidence type="ECO:0000256" key="16">
    <source>
        <dbReference type="SAM" id="MobiDB-lite"/>
    </source>
</evidence>
<evidence type="ECO:0000256" key="4">
    <source>
        <dbReference type="ARBA" id="ARBA00022679"/>
    </source>
</evidence>
<dbReference type="InterPro" id="IPR002589">
    <property type="entry name" value="Macro_dom"/>
</dbReference>
<evidence type="ECO:0000256" key="14">
    <source>
        <dbReference type="ARBA" id="ARBA00023157"/>
    </source>
</evidence>
<evidence type="ECO:0000256" key="5">
    <source>
        <dbReference type="ARBA" id="ARBA00022695"/>
    </source>
</evidence>
<dbReference type="GO" id="GO:0008234">
    <property type="term" value="F:cysteine-type peptidase activity"/>
    <property type="evidence" value="ECO:0007669"/>
    <property type="project" value="UniProtKB-KW"/>
</dbReference>
<dbReference type="GO" id="GO:0019082">
    <property type="term" value="P:viral protein processing"/>
    <property type="evidence" value="ECO:0007669"/>
    <property type="project" value="InterPro"/>
</dbReference>
<evidence type="ECO:0000256" key="2">
    <source>
        <dbReference type="ARBA" id="ARBA00022484"/>
    </source>
</evidence>
<organismHost>
    <name type="scientific">Cercopithecus hamlyni</name>
    <name type="common">Owl-faced monkey</name>
    <name type="synonym">Hamlyn's monkey</name>
    <dbReference type="NCBI Taxonomy" id="9536"/>
</organismHost>
<evidence type="ECO:0000256" key="12">
    <source>
        <dbReference type="ARBA" id="ARBA00022840"/>
    </source>
</evidence>
<evidence type="ECO:0000259" key="20">
    <source>
        <dbReference type="PROSITE" id="PS51743"/>
    </source>
</evidence>
<keyword evidence="9" id="KW-0347">Helicase</keyword>
<dbReference type="SUPFAM" id="SSF56672">
    <property type="entry name" value="DNA/RNA polymerases"/>
    <property type="match status" value="1"/>
</dbReference>
<dbReference type="EMBL" id="KR905549">
    <property type="protein sequence ID" value="ANH58413.1"/>
    <property type="molecule type" value="Genomic_RNA"/>
</dbReference>
<protein>
    <submittedName>
        <fullName evidence="21">Nonstructural polyprotein</fullName>
    </submittedName>
</protein>
<organismHost>
    <name type="scientific">Chlorocebus aethiops</name>
    <name type="common">Green monkey</name>
    <name type="synonym">Cercopithecus aethiops</name>
    <dbReference type="NCBI Taxonomy" id="9534"/>
</organismHost>
<organism evidence="21">
    <name type="scientific">Hepatitis E virus</name>
    <name type="common">HEV</name>
    <dbReference type="NCBI Taxonomy" id="1678143"/>
    <lineage>
        <taxon>Viruses</taxon>
        <taxon>Riboviria</taxon>
        <taxon>Orthornavirae</taxon>
        <taxon>Kitrinoviricota</taxon>
        <taxon>Alsuviricetes</taxon>
        <taxon>Hepelivirales</taxon>
        <taxon>Hepeviridae</taxon>
        <taxon>Orthohepevirinae</taxon>
        <taxon>Paslahepevirus</taxon>
    </lineage>
</organism>
<feature type="domain" description="Macro" evidence="18">
    <location>
        <begin position="660"/>
        <end position="815"/>
    </location>
</feature>
<keyword evidence="14" id="KW-1015">Disulfide bond</keyword>
<evidence type="ECO:0000256" key="9">
    <source>
        <dbReference type="ARBA" id="ARBA00022806"/>
    </source>
</evidence>
<dbReference type="GO" id="GO:0006508">
    <property type="term" value="P:proteolysis"/>
    <property type="evidence" value="ECO:0007669"/>
    <property type="project" value="UniProtKB-KW"/>
</dbReference>
<comment type="function">
    <text evidence="15">Methyltransferase: Displays a capping enzyme activity. This function is necessary since all viral RNAs are synthesized in the cytoplasm, and host capping enzymes are restricted to the nucleus. The enzymatic reaction involves a covalent link between 7-methyl-GMP and the methyltransferase, whereas eukaryotic capping enzymes form a covalent complex only with GMP. Methyltransferase catalyzes transfer of a methyl group from S-adenosylmethionine to GTP and GDP to yield m(7)GTP or m(7)GDP. GDP is a better substrate than GTP. This enzyme also displays guanylyltransferase activity to form a covalent complex, methyltransferase-m(7)GMP, from which 7-methyl-GMP is transferred to the mRNA to create the cap structure.</text>
</comment>
<dbReference type="GO" id="GO:0005524">
    <property type="term" value="F:ATP binding"/>
    <property type="evidence" value="ECO:0007669"/>
    <property type="project" value="UniProtKB-KW"/>
</dbReference>
<dbReference type="PROSITE" id="PS51154">
    <property type="entry name" value="MACRO"/>
    <property type="match status" value="1"/>
</dbReference>
<keyword evidence="12" id="KW-0067">ATP-binding</keyword>
<keyword evidence="4" id="KW-0808">Transferase</keyword>
<organismHost>
    <name type="scientific">Callithrix</name>
    <dbReference type="NCBI Taxonomy" id="9481"/>
</organismHost>
<dbReference type="InterPro" id="IPR001788">
    <property type="entry name" value="RNA-dep_RNA_pol_alsuvir"/>
</dbReference>
<comment type="cofactor">
    <cofactor evidence="1">
        <name>Mg(2+)</name>
        <dbReference type="ChEBI" id="CHEBI:18420"/>
    </cofactor>
</comment>
<evidence type="ECO:0000256" key="11">
    <source>
        <dbReference type="ARBA" id="ARBA00022833"/>
    </source>
</evidence>
<dbReference type="GO" id="GO:0039694">
    <property type="term" value="P:viral RNA genome replication"/>
    <property type="evidence" value="ECO:0007669"/>
    <property type="project" value="InterPro"/>
</dbReference>
<keyword evidence="11" id="KW-0862">Zinc</keyword>
<dbReference type="Pfam" id="PF00978">
    <property type="entry name" value="RdRP_2"/>
    <property type="match status" value="1"/>
</dbReference>
<dbReference type="Pfam" id="PF01443">
    <property type="entry name" value="Viral_helicase1"/>
    <property type="match status" value="1"/>
</dbReference>